<evidence type="ECO:0000256" key="1">
    <source>
        <dbReference type="ARBA" id="ARBA00022559"/>
    </source>
</evidence>
<reference evidence="7 8" key="1">
    <citation type="submission" date="2014-12" db="EMBL/GenBank/DDBJ databases">
        <title>Draft genome sequences of 10 type strains of Lactococcus.</title>
        <authorList>
            <person name="Sun Z."/>
            <person name="Zhong Z."/>
            <person name="Liu W."/>
            <person name="Zhang W."/>
            <person name="Zhang H."/>
        </authorList>
    </citation>
    <scope>NUCLEOTIDE SEQUENCE [LARGE SCALE GENOMIC DNA]</scope>
    <source>
        <strain evidence="7 8">DSM 20686</strain>
    </source>
</reference>
<dbReference type="InterPro" id="IPR013766">
    <property type="entry name" value="Thioredoxin_domain"/>
</dbReference>
<dbReference type="CDD" id="cd03014">
    <property type="entry name" value="PRX_Atyp2cys"/>
    <property type="match status" value="1"/>
</dbReference>
<evidence type="ECO:0000313" key="7">
    <source>
        <dbReference type="EMBL" id="PCS07693.1"/>
    </source>
</evidence>
<comment type="caution">
    <text evidence="7">The sequence shown here is derived from an EMBL/GenBank/DDBJ whole genome shotgun (WGS) entry which is preliminary data.</text>
</comment>
<evidence type="ECO:0000256" key="2">
    <source>
        <dbReference type="ARBA" id="ARBA00022862"/>
    </source>
</evidence>
<gene>
    <name evidence="7" type="ORF">RU87_GL000912</name>
</gene>
<evidence type="ECO:0000256" key="5">
    <source>
        <dbReference type="ARBA" id="ARBA00023284"/>
    </source>
</evidence>
<keyword evidence="3" id="KW-0560">Oxidoreductase</keyword>
<keyword evidence="8" id="KW-1185">Reference proteome</keyword>
<keyword evidence="1 7" id="KW-0575">Peroxidase</keyword>
<dbReference type="EMBL" id="JXJX01000003">
    <property type="protein sequence ID" value="PCS07693.1"/>
    <property type="molecule type" value="Genomic_DNA"/>
</dbReference>
<sequence>MIITRHGEVFDEINPLTTGAAPDFQLTDLANHKVKLSELADPIIISIFPDINTSVCALQTKHFNVAAAENKAISFLSISNNTPEEQATWCAAEGVDMTILSDAKNEFGDLYGLFLPKAKLLARSVYVIKSGEIIYSEILSEITQEPDYDKALAVANAAIDTK</sequence>
<dbReference type="OrthoDB" id="9781543at2"/>
<dbReference type="InterPro" id="IPR000866">
    <property type="entry name" value="AhpC/TSA"/>
</dbReference>
<feature type="domain" description="Thioredoxin" evidence="6">
    <location>
        <begin position="15"/>
        <end position="160"/>
    </location>
</feature>
<dbReference type="PROSITE" id="PS51352">
    <property type="entry name" value="THIOREDOXIN_2"/>
    <property type="match status" value="1"/>
</dbReference>
<dbReference type="PANTHER" id="PTHR43110">
    <property type="entry name" value="THIOL PEROXIDASE"/>
    <property type="match status" value="1"/>
</dbReference>
<dbReference type="Proteomes" id="UP000242246">
    <property type="component" value="Unassembled WGS sequence"/>
</dbReference>
<dbReference type="STRING" id="1348632.GCA_001591745_00291"/>
<dbReference type="Gene3D" id="3.40.30.10">
    <property type="entry name" value="Glutaredoxin"/>
    <property type="match status" value="1"/>
</dbReference>
<keyword evidence="5" id="KW-0676">Redox-active center</keyword>
<dbReference type="AlphaFoldDB" id="A0A2A5S2M0"/>
<dbReference type="RefSeq" id="WP_068160335.1">
    <property type="nucleotide sequence ID" value="NZ_JXJX01000003.1"/>
</dbReference>
<dbReference type="GO" id="GO:0008379">
    <property type="term" value="F:thioredoxin peroxidase activity"/>
    <property type="evidence" value="ECO:0007669"/>
    <property type="project" value="InterPro"/>
</dbReference>
<dbReference type="SUPFAM" id="SSF52833">
    <property type="entry name" value="Thioredoxin-like"/>
    <property type="match status" value="1"/>
</dbReference>
<evidence type="ECO:0000256" key="4">
    <source>
        <dbReference type="ARBA" id="ARBA00023157"/>
    </source>
</evidence>
<dbReference type="Pfam" id="PF00578">
    <property type="entry name" value="AhpC-TSA"/>
    <property type="match status" value="1"/>
</dbReference>
<dbReference type="InterPro" id="IPR036249">
    <property type="entry name" value="Thioredoxin-like_sf"/>
</dbReference>
<keyword evidence="4" id="KW-1015">Disulfide bond</keyword>
<proteinExistence type="predicted"/>
<evidence type="ECO:0000313" key="8">
    <source>
        <dbReference type="Proteomes" id="UP000242246"/>
    </source>
</evidence>
<accession>A0A2A5S2M0</accession>
<evidence type="ECO:0000259" key="6">
    <source>
        <dbReference type="PROSITE" id="PS51352"/>
    </source>
</evidence>
<dbReference type="PANTHER" id="PTHR43110:SF1">
    <property type="entry name" value="THIOL PEROXIDASE"/>
    <property type="match status" value="1"/>
</dbReference>
<protein>
    <submittedName>
        <fullName evidence="7">Thiol peroxidase</fullName>
    </submittedName>
</protein>
<dbReference type="InterPro" id="IPR050455">
    <property type="entry name" value="Tpx_Peroxidase_subfamily"/>
</dbReference>
<name>A0A2A5S2M0_9LACT</name>
<evidence type="ECO:0000256" key="3">
    <source>
        <dbReference type="ARBA" id="ARBA00023002"/>
    </source>
</evidence>
<organism evidence="7 8">
    <name type="scientific">Pseudolactococcus plantarum</name>
    <dbReference type="NCBI Taxonomy" id="1365"/>
    <lineage>
        <taxon>Bacteria</taxon>
        <taxon>Bacillati</taxon>
        <taxon>Bacillota</taxon>
        <taxon>Bacilli</taxon>
        <taxon>Lactobacillales</taxon>
        <taxon>Streptococcaceae</taxon>
        <taxon>Pseudolactococcus</taxon>
    </lineage>
</organism>
<dbReference type="InterPro" id="IPR002065">
    <property type="entry name" value="TPX"/>
</dbReference>
<keyword evidence="2" id="KW-0049">Antioxidant</keyword>